<feature type="region of interest" description="Disordered" evidence="5">
    <location>
        <begin position="529"/>
        <end position="652"/>
    </location>
</feature>
<feature type="compositionally biased region" description="Polar residues" evidence="5">
    <location>
        <begin position="954"/>
        <end position="979"/>
    </location>
</feature>
<comment type="subcellular location">
    <subcellularLocation>
        <location evidence="1">Cytoplasm</location>
    </subcellularLocation>
</comment>
<evidence type="ECO:0000256" key="1">
    <source>
        <dbReference type="ARBA" id="ARBA00004496"/>
    </source>
</evidence>
<dbReference type="InterPro" id="IPR019749">
    <property type="entry name" value="Band_41_domain"/>
</dbReference>
<evidence type="ECO:0000256" key="3">
    <source>
        <dbReference type="ARBA" id="ARBA00023054"/>
    </source>
</evidence>
<dbReference type="InterPro" id="IPR035963">
    <property type="entry name" value="FERM_2"/>
</dbReference>
<dbReference type="Gene3D" id="2.30.29.30">
    <property type="entry name" value="Pleckstrin-homology domain (PH domain)/Phosphotyrosine-binding domain (PTB)"/>
    <property type="match status" value="1"/>
</dbReference>
<dbReference type="PANTHER" id="PTHR46079">
    <property type="entry name" value="FERM DOMAIN-CONTAINING PROTEIN 4"/>
    <property type="match status" value="1"/>
</dbReference>
<dbReference type="PRINTS" id="PR00935">
    <property type="entry name" value="BAND41"/>
</dbReference>
<sequence length="1125" mass="127330">MTDGRRTQVVLLDERRLEFLVQSKLFSGDLLDLVASHCNLKEKEFFGLAFTDETGHNNWLQHDRRVLEHEFPKKSGLLGLSFKVRYFVESITILRDTITIELFFLQAKQAIFKGDLEVDSETAFELAAHILQALHGDFTSDYAAKNNLKKLPVLPTSALKDHPSLSYCEDRVLYYYRRLAGQNRGQAIVNYMSIIESLPTYGVHYYEVKDKSGLPWWLGFSHKGIGQYDITDKVTPRKVFQWRQLENLYFRDRKFSIEVHDPRRVSLSRRTFGPSNVTVHAWYGNPVLVKSMWAMAISQHQFYLDRKQSKASLPSFRSLGEIADELTESRLSLTSKSSQASDLTHDSSSISLSAISNGVSSEILATQQAAQREMILALKSRKEALEERLKLKVDCLKELCIKEAEIIGELPQEYPLVPGEPLPQVRRRVGTGFQLSDKLVNKQFDSHDDELHMLEVECELQSKITSAALSLANDPRINKKARKSRKETYKKAAEKLTELEKKLHNVKLQLGYSSSFVPVRLMNFQDDESSLSDSVSENSQPIFIGPPQTPPISRKSSDGSIRIIRSPHVEVIELQRTPSSRSTSTNRSRSPASERNVRKPISSQYLYFDKSVRRSMSDRHKPPSRMPGHRSRERTPAKWRSKTPEPPKMRPTIVDSMENLDQQPPRPTTPVILYPEREHADHRNYQELPEPPQRQQHTAVFTFQESTPKRPSHFETSSQRSDSPCSNRQRHASSTSNLSSSGKNGRDFLPFDNPEYHQQPTSLSQPASPRKHVSLGTLQNKCNSLPMGEAEDDNLGYTPYVSRTKYRSQHYPTYSTNSRFSDFSPKQFDFDDVNVYINQPYRHPDDDNSSSTSSSKQGSLDDRTHCVEMYRHDNDEPAKALSRVAKSMELLRDATLSIPNSRVSVDSVRTQESDETTPMQNLVRGTKSMENNLQRSSSSSDSSSCGGGGGGYITSVSHNPRAPLQQQYVASSSSQTSYEPTPVRPYYGTSKSPGYSRRAMNTSYRSVPSSPAHHRNTRTNVGITPAASLKPAEFHTATSTSVRPAPSYTVKVASKTHYQPVQPMTCEAVPKPGNPNRLYSESYTIENYQGDAGESLAEAFSEEMLAWYEENEQSFTSKTSNSTYV</sequence>
<proteinExistence type="predicted"/>
<feature type="compositionally biased region" description="Low complexity" evidence="5">
    <location>
        <begin position="849"/>
        <end position="858"/>
    </location>
</feature>
<reference evidence="8" key="1">
    <citation type="submission" date="2025-08" db="UniProtKB">
        <authorList>
            <consortium name="RefSeq"/>
        </authorList>
    </citation>
    <scope>IDENTIFICATION</scope>
    <source>
        <tissue evidence="8">Testes</tissue>
    </source>
</reference>
<dbReference type="InterPro" id="IPR021774">
    <property type="entry name" value="CUPID"/>
</dbReference>
<dbReference type="RefSeq" id="XP_006825708.1">
    <property type="nucleotide sequence ID" value="XM_006825645.1"/>
</dbReference>
<feature type="domain" description="FERM" evidence="6">
    <location>
        <begin position="5"/>
        <end position="307"/>
    </location>
</feature>
<dbReference type="Pfam" id="PF11819">
    <property type="entry name" value="CUPID"/>
    <property type="match status" value="1"/>
</dbReference>
<dbReference type="Pfam" id="PF09379">
    <property type="entry name" value="FERM_N"/>
    <property type="match status" value="1"/>
</dbReference>
<feature type="compositionally biased region" description="Polar residues" evidence="5">
    <location>
        <begin position="714"/>
        <end position="727"/>
    </location>
</feature>
<dbReference type="Proteomes" id="UP000694865">
    <property type="component" value="Unplaced"/>
</dbReference>
<evidence type="ECO:0000313" key="7">
    <source>
        <dbReference type="Proteomes" id="UP000694865"/>
    </source>
</evidence>
<dbReference type="InterPro" id="IPR018979">
    <property type="entry name" value="FERM_N"/>
</dbReference>
<dbReference type="Pfam" id="PF00373">
    <property type="entry name" value="FERM_M"/>
    <property type="match status" value="1"/>
</dbReference>
<dbReference type="InterPro" id="IPR047176">
    <property type="entry name" value="FRMD4A/B"/>
</dbReference>
<dbReference type="Pfam" id="PF09380">
    <property type="entry name" value="FERM_C"/>
    <property type="match status" value="1"/>
</dbReference>
<accession>A0ABM0N0B7</accession>
<dbReference type="SUPFAM" id="SSF50729">
    <property type="entry name" value="PH domain-like"/>
    <property type="match status" value="1"/>
</dbReference>
<keyword evidence="7" id="KW-1185">Reference proteome</keyword>
<evidence type="ECO:0000259" key="6">
    <source>
        <dbReference type="PROSITE" id="PS50057"/>
    </source>
</evidence>
<evidence type="ECO:0000256" key="4">
    <source>
        <dbReference type="SAM" id="Coils"/>
    </source>
</evidence>
<feature type="compositionally biased region" description="Basic and acidic residues" evidence="5">
    <location>
        <begin position="610"/>
        <end position="621"/>
    </location>
</feature>
<dbReference type="GeneID" id="100369109"/>
<dbReference type="InterPro" id="IPR029071">
    <property type="entry name" value="Ubiquitin-like_domsf"/>
</dbReference>
<dbReference type="CDD" id="cd14473">
    <property type="entry name" value="FERM_B-lobe"/>
    <property type="match status" value="1"/>
</dbReference>
<protein>
    <submittedName>
        <fullName evidence="8">FERM domain-containing protein 4A-like</fullName>
    </submittedName>
</protein>
<dbReference type="Gene3D" id="3.10.20.90">
    <property type="entry name" value="Phosphatidylinositol 3-kinase Catalytic Subunit, Chain A, domain 1"/>
    <property type="match status" value="1"/>
</dbReference>
<dbReference type="SMART" id="SM00295">
    <property type="entry name" value="B41"/>
    <property type="match status" value="1"/>
</dbReference>
<feature type="region of interest" description="Disordered" evidence="5">
    <location>
        <begin position="903"/>
        <end position="1017"/>
    </location>
</feature>
<dbReference type="Gene3D" id="1.20.80.10">
    <property type="match status" value="1"/>
</dbReference>
<dbReference type="InterPro" id="IPR011993">
    <property type="entry name" value="PH-like_dom_sf"/>
</dbReference>
<dbReference type="SMART" id="SM01196">
    <property type="entry name" value="FERM_C"/>
    <property type="match status" value="1"/>
</dbReference>
<gene>
    <name evidence="8" type="primary">LOC100369109</name>
</gene>
<feature type="compositionally biased region" description="Low complexity" evidence="5">
    <location>
        <begin position="576"/>
        <end position="593"/>
    </location>
</feature>
<dbReference type="InterPro" id="IPR041785">
    <property type="entry name" value="FRMD4A/B_FERM_C"/>
</dbReference>
<evidence type="ECO:0000256" key="5">
    <source>
        <dbReference type="SAM" id="MobiDB-lite"/>
    </source>
</evidence>
<dbReference type="CDD" id="cd17103">
    <property type="entry name" value="FERM_F1_FRMD4"/>
    <property type="match status" value="1"/>
</dbReference>
<feature type="region of interest" description="Disordered" evidence="5">
    <location>
        <begin position="838"/>
        <end position="861"/>
    </location>
</feature>
<dbReference type="CDD" id="cd13191">
    <property type="entry name" value="FERM_C_FRMD4A_FRMD4B"/>
    <property type="match status" value="1"/>
</dbReference>
<dbReference type="InterPro" id="IPR019748">
    <property type="entry name" value="FERM_central"/>
</dbReference>
<organism evidence="7 8">
    <name type="scientific">Saccoglossus kowalevskii</name>
    <name type="common">Acorn worm</name>
    <dbReference type="NCBI Taxonomy" id="10224"/>
    <lineage>
        <taxon>Eukaryota</taxon>
        <taxon>Metazoa</taxon>
        <taxon>Hemichordata</taxon>
        <taxon>Enteropneusta</taxon>
        <taxon>Harrimaniidae</taxon>
        <taxon>Saccoglossus</taxon>
    </lineage>
</organism>
<dbReference type="InterPro" id="IPR014352">
    <property type="entry name" value="FERM/acyl-CoA-bd_prot_sf"/>
</dbReference>
<dbReference type="InterPro" id="IPR018980">
    <property type="entry name" value="FERM_PH-like_C"/>
</dbReference>
<feature type="compositionally biased region" description="Polar residues" evidence="5">
    <location>
        <begin position="756"/>
        <end position="767"/>
    </location>
</feature>
<evidence type="ECO:0000256" key="2">
    <source>
        <dbReference type="ARBA" id="ARBA00022490"/>
    </source>
</evidence>
<dbReference type="PROSITE" id="PS50057">
    <property type="entry name" value="FERM_3"/>
    <property type="match status" value="1"/>
</dbReference>
<feature type="compositionally biased region" description="Basic residues" evidence="5">
    <location>
        <begin position="627"/>
        <end position="641"/>
    </location>
</feature>
<dbReference type="PANTHER" id="PTHR46079:SF2">
    <property type="entry name" value="FERM DOMAIN-CONTAINING PROTEIN"/>
    <property type="match status" value="1"/>
</dbReference>
<feature type="region of interest" description="Disordered" evidence="5">
    <location>
        <begin position="704"/>
        <end position="772"/>
    </location>
</feature>
<feature type="coiled-coil region" evidence="4">
    <location>
        <begin position="482"/>
        <end position="509"/>
    </location>
</feature>
<evidence type="ECO:0000313" key="8">
    <source>
        <dbReference type="RefSeq" id="XP_006825708.1"/>
    </source>
</evidence>
<feature type="compositionally biased region" description="Polar residues" evidence="5">
    <location>
        <begin position="903"/>
        <end position="920"/>
    </location>
</feature>
<dbReference type="SUPFAM" id="SSF54236">
    <property type="entry name" value="Ubiquitin-like"/>
    <property type="match status" value="1"/>
</dbReference>
<keyword evidence="2" id="KW-0963">Cytoplasm</keyword>
<keyword evidence="3 4" id="KW-0175">Coiled coil</keyword>
<feature type="compositionally biased region" description="Polar residues" evidence="5">
    <location>
        <begin position="989"/>
        <end position="1009"/>
    </location>
</feature>
<name>A0ABM0N0B7_SACKO</name>
<dbReference type="SUPFAM" id="SSF47031">
    <property type="entry name" value="Second domain of FERM"/>
    <property type="match status" value="1"/>
</dbReference>
<dbReference type="InterPro" id="IPR000299">
    <property type="entry name" value="FERM_domain"/>
</dbReference>